<dbReference type="EMBL" id="CM029042">
    <property type="protein sequence ID" value="KAG2620034.1"/>
    <property type="molecule type" value="Genomic_DNA"/>
</dbReference>
<organism evidence="2 3">
    <name type="scientific">Panicum virgatum</name>
    <name type="common">Blackwell switchgrass</name>
    <dbReference type="NCBI Taxonomy" id="38727"/>
    <lineage>
        <taxon>Eukaryota</taxon>
        <taxon>Viridiplantae</taxon>
        <taxon>Streptophyta</taxon>
        <taxon>Embryophyta</taxon>
        <taxon>Tracheophyta</taxon>
        <taxon>Spermatophyta</taxon>
        <taxon>Magnoliopsida</taxon>
        <taxon>Liliopsida</taxon>
        <taxon>Poales</taxon>
        <taxon>Poaceae</taxon>
        <taxon>PACMAD clade</taxon>
        <taxon>Panicoideae</taxon>
        <taxon>Panicodae</taxon>
        <taxon>Paniceae</taxon>
        <taxon>Panicinae</taxon>
        <taxon>Panicum</taxon>
        <taxon>Panicum sect. Hiantes</taxon>
    </lineage>
</organism>
<accession>A0A8T0UGZ6</accession>
<keyword evidence="3" id="KW-1185">Reference proteome</keyword>
<evidence type="ECO:0000256" key="1">
    <source>
        <dbReference type="SAM" id="MobiDB-lite"/>
    </source>
</evidence>
<dbReference type="Proteomes" id="UP000823388">
    <property type="component" value="Chromosome 3N"/>
</dbReference>
<sequence length="222" mass="24580">MQVIYKKFAFCVLKSKAGLIQSMERENRCLRGPCFLGATHPRLEKASPPQLLTAAASWSHPNPNPSRRRTKTLLLLVSTVDDAPPRRTTVPSPYAAAPRPLRRQHATTTRQAPCLRAGRHGPRRSAHGASTSADRDVALARRVASPRHEALVLWFSRCFCFFALKTSPYTRVTTLAPVLESGSGGIWLLLCCACDLLNVGYWLLLSCCPMWHIVSLFRTCGA</sequence>
<feature type="region of interest" description="Disordered" evidence="1">
    <location>
        <begin position="84"/>
        <end position="133"/>
    </location>
</feature>
<protein>
    <submittedName>
        <fullName evidence="2">Uncharacterized protein</fullName>
    </submittedName>
</protein>
<feature type="compositionally biased region" description="Basic residues" evidence="1">
    <location>
        <begin position="117"/>
        <end position="126"/>
    </location>
</feature>
<dbReference type="AlphaFoldDB" id="A0A8T0UGZ6"/>
<name>A0A8T0UGZ6_PANVG</name>
<gene>
    <name evidence="2" type="ORF">PVAP13_3NG103502</name>
</gene>
<comment type="caution">
    <text evidence="2">The sequence shown here is derived from an EMBL/GenBank/DDBJ whole genome shotgun (WGS) entry which is preliminary data.</text>
</comment>
<evidence type="ECO:0000313" key="3">
    <source>
        <dbReference type="Proteomes" id="UP000823388"/>
    </source>
</evidence>
<evidence type="ECO:0000313" key="2">
    <source>
        <dbReference type="EMBL" id="KAG2620034.1"/>
    </source>
</evidence>
<reference evidence="2" key="1">
    <citation type="submission" date="2020-05" db="EMBL/GenBank/DDBJ databases">
        <title>WGS assembly of Panicum virgatum.</title>
        <authorList>
            <person name="Lovell J.T."/>
            <person name="Jenkins J."/>
            <person name="Shu S."/>
            <person name="Juenger T.E."/>
            <person name="Schmutz J."/>
        </authorList>
    </citation>
    <scope>NUCLEOTIDE SEQUENCE</scope>
    <source>
        <strain evidence="2">AP13</strain>
    </source>
</reference>
<proteinExistence type="predicted"/>